<dbReference type="InterPro" id="IPR057135">
    <property type="entry name" value="At4g27190-like_LRR"/>
</dbReference>
<dbReference type="SUPFAM" id="SSF52047">
    <property type="entry name" value="RNI-like"/>
    <property type="match status" value="1"/>
</dbReference>
<feature type="compositionally biased region" description="Basic and acidic residues" evidence="6">
    <location>
        <begin position="173"/>
        <end position="189"/>
    </location>
</feature>
<evidence type="ECO:0000256" key="5">
    <source>
        <dbReference type="ARBA" id="ARBA00023242"/>
    </source>
</evidence>
<feature type="region of interest" description="Disordered" evidence="6">
    <location>
        <begin position="158"/>
        <end position="254"/>
    </location>
</feature>
<dbReference type="PANTHER" id="PTHR31221">
    <property type="entry name" value="WRKY TRANSCRIPTION FACTOR PROTEIN 1-RELATED"/>
    <property type="match status" value="1"/>
</dbReference>
<evidence type="ECO:0000256" key="6">
    <source>
        <dbReference type="SAM" id="MobiDB-lite"/>
    </source>
</evidence>
<dbReference type="GO" id="GO:0005634">
    <property type="term" value="C:nucleus"/>
    <property type="evidence" value="ECO:0007669"/>
    <property type="project" value="UniProtKB-SubCell"/>
</dbReference>
<organism evidence="8 9">
    <name type="scientific">Acer negundo</name>
    <name type="common">Box elder</name>
    <dbReference type="NCBI Taxonomy" id="4023"/>
    <lineage>
        <taxon>Eukaryota</taxon>
        <taxon>Viridiplantae</taxon>
        <taxon>Streptophyta</taxon>
        <taxon>Embryophyta</taxon>
        <taxon>Tracheophyta</taxon>
        <taxon>Spermatophyta</taxon>
        <taxon>Magnoliopsida</taxon>
        <taxon>eudicotyledons</taxon>
        <taxon>Gunneridae</taxon>
        <taxon>Pentapetalae</taxon>
        <taxon>rosids</taxon>
        <taxon>malvids</taxon>
        <taxon>Sapindales</taxon>
        <taxon>Sapindaceae</taxon>
        <taxon>Hippocastanoideae</taxon>
        <taxon>Acereae</taxon>
        <taxon>Acer</taxon>
    </lineage>
</organism>
<dbReference type="SMART" id="SM00774">
    <property type="entry name" value="WRKY"/>
    <property type="match status" value="1"/>
</dbReference>
<sequence length="443" mass="49078">MTWLILAPNLKHLEISDCDEMEEIINGGKLSERPERMGKVITFSKLKFLTLKHLPKLRSIYWSDLPLPDLKELAITDCPMLLPLPPHLLNKVHVLPDYFTFNYWVELLEVPSKSDSGSEKKHIKERVAFRTKLEVEIPEDGYKWRKYGKKVVKNSPNPRNYNKFSAEGCPMKKKVDRDRDDPSYNRKNEAPSFPATANSTLKTGSHWRLQQGANSWRPPSGNNGWRPSSFHSSRPPFNNTGPPNRGHQHAPRPYLGRCQSLHTLLDRPNSTTITSWVPSVITLSPSTAVLSPDLSPSAAPFCVTQEAPQLSSPAASSTVDPVPLSPRSAASSSSNSAAQSEPPSLFPPITASSESPTSAAAPRLSPTGCRALQFLSSTGRLPEALQHLEIQHCSQLTTIGQLPETLKRLDIKRLDSLSSAVKKKVPYAHLQCPVAVGSKWTIN</sequence>
<dbReference type="PROSITE" id="PS50811">
    <property type="entry name" value="WRKY"/>
    <property type="match status" value="1"/>
</dbReference>
<dbReference type="InterPro" id="IPR032675">
    <property type="entry name" value="LRR_dom_sf"/>
</dbReference>
<evidence type="ECO:0000256" key="1">
    <source>
        <dbReference type="ARBA" id="ARBA00004123"/>
    </source>
</evidence>
<dbReference type="Pfam" id="PF03106">
    <property type="entry name" value="WRKY"/>
    <property type="match status" value="1"/>
</dbReference>
<feature type="compositionally biased region" description="Low complexity" evidence="6">
    <location>
        <begin position="226"/>
        <end position="237"/>
    </location>
</feature>
<keyword evidence="3" id="KW-0238">DNA-binding</keyword>
<dbReference type="SUPFAM" id="SSF118290">
    <property type="entry name" value="WRKY DNA-binding domain"/>
    <property type="match status" value="1"/>
</dbReference>
<feature type="region of interest" description="Disordered" evidence="6">
    <location>
        <begin position="311"/>
        <end position="364"/>
    </location>
</feature>
<protein>
    <recommendedName>
        <fullName evidence="7">WRKY domain-containing protein</fullName>
    </recommendedName>
</protein>
<evidence type="ECO:0000256" key="4">
    <source>
        <dbReference type="ARBA" id="ARBA00023163"/>
    </source>
</evidence>
<dbReference type="AlphaFoldDB" id="A0AAD5J2N0"/>
<proteinExistence type="predicted"/>
<dbReference type="InterPro" id="IPR003657">
    <property type="entry name" value="WRKY_dom"/>
</dbReference>
<dbReference type="Gene3D" id="2.20.25.80">
    <property type="entry name" value="WRKY domain"/>
    <property type="match status" value="1"/>
</dbReference>
<dbReference type="PANTHER" id="PTHR31221:SF112">
    <property type="entry name" value="WRKY TRANSCRIPTION FACTOR 50-RELATED"/>
    <property type="match status" value="1"/>
</dbReference>
<feature type="compositionally biased region" description="Low complexity" evidence="6">
    <location>
        <begin position="325"/>
        <end position="362"/>
    </location>
</feature>
<dbReference type="Gene3D" id="3.80.10.10">
    <property type="entry name" value="Ribonuclease Inhibitor"/>
    <property type="match status" value="1"/>
</dbReference>
<evidence type="ECO:0000256" key="3">
    <source>
        <dbReference type="ARBA" id="ARBA00023125"/>
    </source>
</evidence>
<evidence type="ECO:0000313" key="8">
    <source>
        <dbReference type="EMBL" id="KAI9184823.1"/>
    </source>
</evidence>
<evidence type="ECO:0000259" key="7">
    <source>
        <dbReference type="PROSITE" id="PS50811"/>
    </source>
</evidence>
<dbReference type="EMBL" id="JAJSOW010000100">
    <property type="protein sequence ID" value="KAI9184823.1"/>
    <property type="molecule type" value="Genomic_DNA"/>
</dbReference>
<feature type="domain" description="WRKY" evidence="7">
    <location>
        <begin position="133"/>
        <end position="182"/>
    </location>
</feature>
<keyword evidence="2" id="KW-0805">Transcription regulation</keyword>
<dbReference type="InterPro" id="IPR044810">
    <property type="entry name" value="WRKY_plant"/>
</dbReference>
<comment type="caution">
    <text evidence="8">The sequence shown here is derived from an EMBL/GenBank/DDBJ whole genome shotgun (WGS) entry which is preliminary data.</text>
</comment>
<dbReference type="GO" id="GO:0003700">
    <property type="term" value="F:DNA-binding transcription factor activity"/>
    <property type="evidence" value="ECO:0007669"/>
    <property type="project" value="InterPro"/>
</dbReference>
<gene>
    <name evidence="8" type="ORF">LWI28_001412</name>
</gene>
<dbReference type="Proteomes" id="UP001064489">
    <property type="component" value="Chromosome 3"/>
</dbReference>
<accession>A0AAD5J2N0</accession>
<evidence type="ECO:0000313" key="9">
    <source>
        <dbReference type="Proteomes" id="UP001064489"/>
    </source>
</evidence>
<keyword evidence="4" id="KW-0804">Transcription</keyword>
<dbReference type="Pfam" id="PF23247">
    <property type="entry name" value="LRR_RPS2"/>
    <property type="match status" value="1"/>
</dbReference>
<keyword evidence="5" id="KW-0539">Nucleus</keyword>
<dbReference type="InterPro" id="IPR036576">
    <property type="entry name" value="WRKY_dom_sf"/>
</dbReference>
<reference evidence="8" key="2">
    <citation type="submission" date="2023-02" db="EMBL/GenBank/DDBJ databases">
        <authorList>
            <person name="Swenson N.G."/>
            <person name="Wegrzyn J.L."/>
            <person name="Mcevoy S.L."/>
        </authorList>
    </citation>
    <scope>NUCLEOTIDE SEQUENCE</scope>
    <source>
        <strain evidence="8">91603</strain>
        <tissue evidence="8">Leaf</tissue>
    </source>
</reference>
<name>A0AAD5J2N0_ACENE</name>
<dbReference type="GO" id="GO:0043565">
    <property type="term" value="F:sequence-specific DNA binding"/>
    <property type="evidence" value="ECO:0007669"/>
    <property type="project" value="InterPro"/>
</dbReference>
<comment type="subcellular location">
    <subcellularLocation>
        <location evidence="1">Nucleus</location>
    </subcellularLocation>
</comment>
<keyword evidence="9" id="KW-1185">Reference proteome</keyword>
<evidence type="ECO:0000256" key="2">
    <source>
        <dbReference type="ARBA" id="ARBA00023015"/>
    </source>
</evidence>
<reference evidence="8" key="1">
    <citation type="journal article" date="2022" name="Plant J.">
        <title>Strategies of tolerance reflected in two North American maple genomes.</title>
        <authorList>
            <person name="McEvoy S.L."/>
            <person name="Sezen U.U."/>
            <person name="Trouern-Trend A."/>
            <person name="McMahon S.M."/>
            <person name="Schaberg P.G."/>
            <person name="Yang J."/>
            <person name="Wegrzyn J.L."/>
            <person name="Swenson N.G."/>
        </authorList>
    </citation>
    <scope>NUCLEOTIDE SEQUENCE</scope>
    <source>
        <strain evidence="8">91603</strain>
    </source>
</reference>